<proteinExistence type="predicted"/>
<gene>
    <name evidence="2" type="ORF">RN001_014004</name>
</gene>
<feature type="region of interest" description="Disordered" evidence="1">
    <location>
        <begin position="296"/>
        <end position="403"/>
    </location>
</feature>
<evidence type="ECO:0000256" key="1">
    <source>
        <dbReference type="SAM" id="MobiDB-lite"/>
    </source>
</evidence>
<organism evidence="2 3">
    <name type="scientific">Aquatica leii</name>
    <dbReference type="NCBI Taxonomy" id="1421715"/>
    <lineage>
        <taxon>Eukaryota</taxon>
        <taxon>Metazoa</taxon>
        <taxon>Ecdysozoa</taxon>
        <taxon>Arthropoda</taxon>
        <taxon>Hexapoda</taxon>
        <taxon>Insecta</taxon>
        <taxon>Pterygota</taxon>
        <taxon>Neoptera</taxon>
        <taxon>Endopterygota</taxon>
        <taxon>Coleoptera</taxon>
        <taxon>Polyphaga</taxon>
        <taxon>Elateriformia</taxon>
        <taxon>Elateroidea</taxon>
        <taxon>Lampyridae</taxon>
        <taxon>Luciolinae</taxon>
        <taxon>Aquatica</taxon>
    </lineage>
</organism>
<evidence type="ECO:0000313" key="2">
    <source>
        <dbReference type="EMBL" id="KAK4874644.1"/>
    </source>
</evidence>
<feature type="compositionally biased region" description="Basic residues" evidence="1">
    <location>
        <begin position="365"/>
        <end position="377"/>
    </location>
</feature>
<comment type="caution">
    <text evidence="2">The sequence shown here is derived from an EMBL/GenBank/DDBJ whole genome shotgun (WGS) entry which is preliminary data.</text>
</comment>
<dbReference type="AlphaFoldDB" id="A0AAN7P0V7"/>
<dbReference type="EMBL" id="JARPUR010000006">
    <property type="protein sequence ID" value="KAK4874644.1"/>
    <property type="molecule type" value="Genomic_DNA"/>
</dbReference>
<feature type="non-terminal residue" evidence="2">
    <location>
        <position position="458"/>
    </location>
</feature>
<feature type="compositionally biased region" description="Low complexity" evidence="1">
    <location>
        <begin position="378"/>
        <end position="388"/>
    </location>
</feature>
<sequence>MDRVVKFKSPTSPKKPDKNLIVLYQNRNTSVRTTPSFMLAEFQKNMAHQTNFYDCVLRLKGGMNAAKKPMQSCQSLLASYDQLLNSYKKTMVEMSHNIPEETRKSNQLSACGVPTCPFARTLSVKEDKVFQSKQLKSACGKPTCPFTKSRLGSDTSEEWTELQFMNDNTTCAPNPCGHHDCKILTATTQPLQPIHWDCINPLPKGPCRNPQCPLKPKELQYNPELAGPCGSTNCPYTPLPPCENSQCPFAPLRPQPNKENSLNQNQTKKCDDPNCFYNQDSQNKKTCGDPNCEFVSKKRDSKDSSGSASLSNKKKSDLKTSGSRGRSSSLKRRSLSEKERSNSVVKGGEGSGKKRRSSKEDKHLSASRKRTSPKRSSKASSGSSASGSLTTTDNSKTQIKHCGDPECKVPVEKPKTICKPPACYVPCPAFRACVKTVPCLTQNFCSSCPFQQSCSNPP</sequence>
<name>A0AAN7P0V7_9COLE</name>
<protein>
    <submittedName>
        <fullName evidence="2">Uncharacterized protein</fullName>
    </submittedName>
</protein>
<reference evidence="3" key="1">
    <citation type="submission" date="2023-01" db="EMBL/GenBank/DDBJ databases">
        <title>Key to firefly adult light organ development and bioluminescence: homeobox transcription factors regulate luciferase expression and transportation to peroxisome.</title>
        <authorList>
            <person name="Fu X."/>
        </authorList>
    </citation>
    <scope>NUCLEOTIDE SEQUENCE [LARGE SCALE GENOMIC DNA]</scope>
</reference>
<keyword evidence="3" id="KW-1185">Reference proteome</keyword>
<accession>A0AAN7P0V7</accession>
<dbReference type="Proteomes" id="UP001353858">
    <property type="component" value="Unassembled WGS sequence"/>
</dbReference>
<evidence type="ECO:0000313" key="3">
    <source>
        <dbReference type="Proteomes" id="UP001353858"/>
    </source>
</evidence>